<organism evidence="1 2">
    <name type="scientific">Nephila pilipes</name>
    <name type="common">Giant wood spider</name>
    <name type="synonym">Nephila maculata</name>
    <dbReference type="NCBI Taxonomy" id="299642"/>
    <lineage>
        <taxon>Eukaryota</taxon>
        <taxon>Metazoa</taxon>
        <taxon>Ecdysozoa</taxon>
        <taxon>Arthropoda</taxon>
        <taxon>Chelicerata</taxon>
        <taxon>Arachnida</taxon>
        <taxon>Araneae</taxon>
        <taxon>Araneomorphae</taxon>
        <taxon>Entelegynae</taxon>
        <taxon>Araneoidea</taxon>
        <taxon>Nephilidae</taxon>
        <taxon>Nephila</taxon>
    </lineage>
</organism>
<dbReference type="AlphaFoldDB" id="A0A8X6IJ64"/>
<feature type="non-terminal residue" evidence="1">
    <location>
        <position position="30"/>
    </location>
</feature>
<comment type="caution">
    <text evidence="1">The sequence shown here is derived from an EMBL/GenBank/DDBJ whole genome shotgun (WGS) entry which is preliminary data.</text>
</comment>
<protein>
    <submittedName>
        <fullName evidence="1">Uncharacterized protein</fullName>
    </submittedName>
</protein>
<evidence type="ECO:0000313" key="1">
    <source>
        <dbReference type="EMBL" id="GFS48198.1"/>
    </source>
</evidence>
<name>A0A8X6IJ64_NEPPI</name>
<sequence length="30" mass="3578">MPYSKDSRGWLFRISGTESSRELRYDKPQS</sequence>
<accession>A0A8X6IJ64</accession>
<dbReference type="EMBL" id="BMAW01091147">
    <property type="protein sequence ID" value="GFS48198.1"/>
    <property type="molecule type" value="Genomic_DNA"/>
</dbReference>
<keyword evidence="2" id="KW-1185">Reference proteome</keyword>
<gene>
    <name evidence="1" type="ORF">NPIL_406421</name>
</gene>
<proteinExistence type="predicted"/>
<evidence type="ECO:0000313" key="2">
    <source>
        <dbReference type="Proteomes" id="UP000887013"/>
    </source>
</evidence>
<reference evidence="1" key="1">
    <citation type="submission" date="2020-08" db="EMBL/GenBank/DDBJ databases">
        <title>Multicomponent nature underlies the extraordinary mechanical properties of spider dragline silk.</title>
        <authorList>
            <person name="Kono N."/>
            <person name="Nakamura H."/>
            <person name="Mori M."/>
            <person name="Yoshida Y."/>
            <person name="Ohtoshi R."/>
            <person name="Malay A.D."/>
            <person name="Moran D.A.P."/>
            <person name="Tomita M."/>
            <person name="Numata K."/>
            <person name="Arakawa K."/>
        </authorList>
    </citation>
    <scope>NUCLEOTIDE SEQUENCE</scope>
</reference>
<dbReference type="Proteomes" id="UP000887013">
    <property type="component" value="Unassembled WGS sequence"/>
</dbReference>